<dbReference type="EMBL" id="QGLF01000002">
    <property type="protein sequence ID" value="PWR22049.1"/>
    <property type="molecule type" value="Genomic_DNA"/>
</dbReference>
<protein>
    <submittedName>
        <fullName evidence="1">DUF1491 domain-containing protein</fullName>
    </submittedName>
</protein>
<dbReference type="Proteomes" id="UP000246077">
    <property type="component" value="Unassembled WGS sequence"/>
</dbReference>
<name>A0A317E4Y3_9PROT</name>
<sequence length="112" mass="12072">MTDVPRLKSRLVVQALIRRAEVAGLSALVMRKGDEDAGGIMLVVDRFAAGSRLFDRVRDGAGRLVWAAADGGAPLDPPALAERLERAARRDPDLWLVAVEDPRGLFDPLAAD</sequence>
<comment type="caution">
    <text evidence="1">The sequence shown here is derived from an EMBL/GenBank/DDBJ whole genome shotgun (WGS) entry which is preliminary data.</text>
</comment>
<gene>
    <name evidence="1" type="ORF">DKG75_08710</name>
</gene>
<accession>A0A317E4Y3</accession>
<dbReference type="RefSeq" id="WP_109920694.1">
    <property type="nucleotide sequence ID" value="NZ_QGLF01000002.1"/>
</dbReference>
<dbReference type="Pfam" id="PF07372">
    <property type="entry name" value="DUF1491"/>
    <property type="match status" value="1"/>
</dbReference>
<keyword evidence="2" id="KW-1185">Reference proteome</keyword>
<evidence type="ECO:0000313" key="2">
    <source>
        <dbReference type="Proteomes" id="UP000246077"/>
    </source>
</evidence>
<dbReference type="InterPro" id="IPR009964">
    <property type="entry name" value="DUF1491"/>
</dbReference>
<reference evidence="2" key="1">
    <citation type="submission" date="2018-05" db="EMBL/GenBank/DDBJ databases">
        <title>Zavarzinia sp. HR-AS.</title>
        <authorList>
            <person name="Lee Y."/>
            <person name="Jeon C.O."/>
        </authorList>
    </citation>
    <scope>NUCLEOTIDE SEQUENCE [LARGE SCALE GENOMIC DNA]</scope>
    <source>
        <strain evidence="2">DSM 1231</strain>
    </source>
</reference>
<dbReference type="AlphaFoldDB" id="A0A317E4Y3"/>
<dbReference type="OrthoDB" id="9809136at2"/>
<evidence type="ECO:0000313" key="1">
    <source>
        <dbReference type="EMBL" id="PWR22049.1"/>
    </source>
</evidence>
<organism evidence="1 2">
    <name type="scientific">Zavarzinia compransoris</name>
    <dbReference type="NCBI Taxonomy" id="1264899"/>
    <lineage>
        <taxon>Bacteria</taxon>
        <taxon>Pseudomonadati</taxon>
        <taxon>Pseudomonadota</taxon>
        <taxon>Alphaproteobacteria</taxon>
        <taxon>Rhodospirillales</taxon>
        <taxon>Zavarziniaceae</taxon>
        <taxon>Zavarzinia</taxon>
    </lineage>
</organism>
<proteinExistence type="predicted"/>
<dbReference type="Gene3D" id="3.40.1530.20">
    <property type="entry name" value="Protein of unknown function (DUF1491)"/>
    <property type="match status" value="1"/>
</dbReference>